<name>A0A9P6G2Q6_9FUNG</name>
<evidence type="ECO:0000256" key="1">
    <source>
        <dbReference type="ARBA" id="ARBA00004541"/>
    </source>
</evidence>
<evidence type="ECO:0000313" key="8">
    <source>
        <dbReference type="Proteomes" id="UP000780801"/>
    </source>
</evidence>
<dbReference type="PANTHER" id="PTHR21514:SF0">
    <property type="entry name" value="AP-4 COMPLEX ACCESSORY SUBUNIT TEPSIN"/>
    <property type="match status" value="1"/>
</dbReference>
<evidence type="ECO:0000256" key="3">
    <source>
        <dbReference type="ARBA" id="ARBA00023034"/>
    </source>
</evidence>
<evidence type="ECO:0000256" key="4">
    <source>
        <dbReference type="ARBA" id="ARBA00023329"/>
    </source>
</evidence>
<dbReference type="Proteomes" id="UP000780801">
    <property type="component" value="Unassembled WGS sequence"/>
</dbReference>
<evidence type="ECO:0000313" key="7">
    <source>
        <dbReference type="EMBL" id="KAF9586168.1"/>
    </source>
</evidence>
<sequence>MLGPEPVEIVALDHAGHGLSSHRQTEDYGIWRYCEDADQIVEQLGWQKHAVIGHSMGGAFNVLTLDESGLYRVLMCVMLDSFGAWTRDIDDQPQHLLEHIAEKKVLAIKRRPLHRTIESACIARSKGAYPMQLEYARILVPRGLVPIERTDEDGKTIQGWTWSSDPLLTIRSAQSLSDEYVHAFLRRIECPVLAVLASNGLFNMKEFIERRTAWFEKSKPTIKRAKGNHSVHMEDARTIAEIMNQITETTKATISSIKTHALLSKALLNDAKPTPGYLFPEIAKLTQSPATSAIVLSQLLKTITPTGYVASSTFGNVQSTRAGSATSTSYSASVHVLLKALKILRQLTQVGSVDFRVALARQGKSLLAEMVGYRGPWDDIHGDRYNQDVRAAAEELIEYMHANPVQENEKYDMAYSLTAKEAEVLQSSTQDLQGFGNPEYDDDSDSPIEGNLSSKNKSRMQKPKQVQATPPLPGFGNPAFETDSSNSGTSYV</sequence>
<feature type="domain" description="AB hydrolase-1" evidence="6">
    <location>
        <begin position="9"/>
        <end position="102"/>
    </location>
</feature>
<dbReference type="SUPFAM" id="SSF53474">
    <property type="entry name" value="alpha/beta-Hydrolases"/>
    <property type="match status" value="1"/>
</dbReference>
<evidence type="ECO:0000256" key="2">
    <source>
        <dbReference type="ARBA" id="ARBA00004555"/>
    </source>
</evidence>
<keyword evidence="8" id="KW-1185">Reference proteome</keyword>
<dbReference type="AlphaFoldDB" id="A0A9P6G2Q6"/>
<dbReference type="InterPro" id="IPR035802">
    <property type="entry name" value="ENTH/VHS_tepsin"/>
</dbReference>
<keyword evidence="4" id="KW-0968">Cytoplasmic vesicle</keyword>
<keyword evidence="3" id="KW-0333">Golgi apparatus</keyword>
<dbReference type="InterPro" id="IPR008942">
    <property type="entry name" value="ENTH_VHS"/>
</dbReference>
<dbReference type="OrthoDB" id="408373at2759"/>
<comment type="caution">
    <text evidence="7">The sequence shown here is derived from an EMBL/GenBank/DDBJ whole genome shotgun (WGS) entry which is preliminary data.</text>
</comment>
<dbReference type="PANTHER" id="PTHR21514">
    <property type="entry name" value="AP-4 COMPLEX ACCESSORY SUBUNIT TEPSIN"/>
    <property type="match status" value="1"/>
</dbReference>
<dbReference type="InterPro" id="IPR039273">
    <property type="entry name" value="TEPSIN"/>
</dbReference>
<gene>
    <name evidence="7" type="ORF">BGW38_009065</name>
</gene>
<dbReference type="CDD" id="cd03572">
    <property type="entry name" value="ENTH_like_Tepsin"/>
    <property type="match status" value="1"/>
</dbReference>
<dbReference type="GO" id="GO:0032588">
    <property type="term" value="C:trans-Golgi network membrane"/>
    <property type="evidence" value="ECO:0007669"/>
    <property type="project" value="TreeGrafter"/>
</dbReference>
<dbReference type="Gene3D" id="1.25.40.90">
    <property type="match status" value="1"/>
</dbReference>
<comment type="subcellular location">
    <subcellularLocation>
        <location evidence="1">Cytoplasmic vesicle</location>
    </subcellularLocation>
    <subcellularLocation>
        <location evidence="2">Golgi apparatus</location>
    </subcellularLocation>
</comment>
<dbReference type="InterPro" id="IPR000073">
    <property type="entry name" value="AB_hydrolase_1"/>
</dbReference>
<protein>
    <recommendedName>
        <fullName evidence="6">AB hydrolase-1 domain-containing protein</fullName>
    </recommendedName>
</protein>
<evidence type="ECO:0000259" key="6">
    <source>
        <dbReference type="Pfam" id="PF00561"/>
    </source>
</evidence>
<evidence type="ECO:0000256" key="5">
    <source>
        <dbReference type="SAM" id="MobiDB-lite"/>
    </source>
</evidence>
<proteinExistence type="predicted"/>
<dbReference type="Pfam" id="PF00561">
    <property type="entry name" value="Abhydrolase_1"/>
    <property type="match status" value="1"/>
</dbReference>
<dbReference type="InterPro" id="IPR029058">
    <property type="entry name" value="AB_hydrolase_fold"/>
</dbReference>
<dbReference type="EMBL" id="JAABOA010000065">
    <property type="protein sequence ID" value="KAF9586168.1"/>
    <property type="molecule type" value="Genomic_DNA"/>
</dbReference>
<dbReference type="Gene3D" id="3.40.50.1820">
    <property type="entry name" value="alpha/beta hydrolase"/>
    <property type="match status" value="1"/>
</dbReference>
<feature type="compositionally biased region" description="Polar residues" evidence="5">
    <location>
        <begin position="482"/>
        <end position="492"/>
    </location>
</feature>
<reference evidence="7" key="1">
    <citation type="journal article" date="2020" name="Fungal Divers.">
        <title>Resolving the Mortierellaceae phylogeny through synthesis of multi-gene phylogenetics and phylogenomics.</title>
        <authorList>
            <person name="Vandepol N."/>
            <person name="Liber J."/>
            <person name="Desiro A."/>
            <person name="Na H."/>
            <person name="Kennedy M."/>
            <person name="Barry K."/>
            <person name="Grigoriev I.V."/>
            <person name="Miller A.N."/>
            <person name="O'Donnell K."/>
            <person name="Stajich J.E."/>
            <person name="Bonito G."/>
        </authorList>
    </citation>
    <scope>NUCLEOTIDE SEQUENCE</scope>
    <source>
        <strain evidence="7">KOD1015</strain>
    </source>
</reference>
<feature type="region of interest" description="Disordered" evidence="5">
    <location>
        <begin position="431"/>
        <end position="492"/>
    </location>
</feature>
<organism evidence="7 8">
    <name type="scientific">Lunasporangiospora selenospora</name>
    <dbReference type="NCBI Taxonomy" id="979761"/>
    <lineage>
        <taxon>Eukaryota</taxon>
        <taxon>Fungi</taxon>
        <taxon>Fungi incertae sedis</taxon>
        <taxon>Mucoromycota</taxon>
        <taxon>Mortierellomycotina</taxon>
        <taxon>Mortierellomycetes</taxon>
        <taxon>Mortierellales</taxon>
        <taxon>Mortierellaceae</taxon>
        <taxon>Lunasporangiospora</taxon>
    </lineage>
</organism>
<dbReference type="GO" id="GO:0031410">
    <property type="term" value="C:cytoplasmic vesicle"/>
    <property type="evidence" value="ECO:0007669"/>
    <property type="project" value="UniProtKB-SubCell"/>
</dbReference>
<accession>A0A9P6G2Q6</accession>